<evidence type="ECO:0000256" key="6">
    <source>
        <dbReference type="PIRSR" id="PIRSR001220-2"/>
    </source>
</evidence>
<dbReference type="InterPro" id="IPR006034">
    <property type="entry name" value="Asparaginase/glutaminase-like"/>
</dbReference>
<feature type="binding site" evidence="6">
    <location>
        <begin position="86"/>
        <end position="87"/>
    </location>
    <ligand>
        <name>substrate</name>
    </ligand>
</feature>
<dbReference type="PRINTS" id="PR00139">
    <property type="entry name" value="ASNGLNASE"/>
</dbReference>
<dbReference type="SUPFAM" id="SSF53774">
    <property type="entry name" value="Glutaminase/Asparaginase"/>
    <property type="match status" value="1"/>
</dbReference>
<dbReference type="Pfam" id="PF17763">
    <property type="entry name" value="Asparaginase_C"/>
    <property type="match status" value="1"/>
</dbReference>
<evidence type="ECO:0000256" key="1">
    <source>
        <dbReference type="ARBA" id="ARBA00010518"/>
    </source>
</evidence>
<comment type="caution">
    <text evidence="11">The sequence shown here is derived from an EMBL/GenBank/DDBJ whole genome shotgun (WGS) entry which is preliminary data.</text>
</comment>
<name>A0A9D0Z9Y1_9FIRM</name>
<comment type="similarity">
    <text evidence="1">Belongs to the asparaginase 1 family.</text>
</comment>
<evidence type="ECO:0000313" key="11">
    <source>
        <dbReference type="EMBL" id="HIQ71575.1"/>
    </source>
</evidence>
<reference evidence="11" key="1">
    <citation type="submission" date="2020-10" db="EMBL/GenBank/DDBJ databases">
        <authorList>
            <person name="Gilroy R."/>
        </authorList>
    </citation>
    <scope>NUCLEOTIDE SEQUENCE</scope>
    <source>
        <strain evidence="11">ChiSxjej2B14-6234</strain>
    </source>
</reference>
<dbReference type="InterPro" id="IPR037152">
    <property type="entry name" value="L-asparaginase_N_sf"/>
</dbReference>
<feature type="active site" evidence="8">
    <location>
        <position position="86"/>
    </location>
</feature>
<evidence type="ECO:0000256" key="8">
    <source>
        <dbReference type="PROSITE-ProRule" id="PRU10100"/>
    </source>
</evidence>
<dbReference type="Proteomes" id="UP000886887">
    <property type="component" value="Unassembled WGS sequence"/>
</dbReference>
<dbReference type="PANTHER" id="PTHR11707">
    <property type="entry name" value="L-ASPARAGINASE"/>
    <property type="match status" value="1"/>
</dbReference>
<dbReference type="PANTHER" id="PTHR11707:SF28">
    <property type="entry name" value="60 KDA LYSOPHOSPHOLIPASE"/>
    <property type="match status" value="1"/>
</dbReference>
<dbReference type="SFLD" id="SFLDS00057">
    <property type="entry name" value="Glutaminase/Asparaginase"/>
    <property type="match status" value="1"/>
</dbReference>
<proteinExistence type="inferred from homology"/>
<dbReference type="InterPro" id="IPR020827">
    <property type="entry name" value="Asparaginase/glutaminase_AS1"/>
</dbReference>
<dbReference type="Gene3D" id="3.40.50.1170">
    <property type="entry name" value="L-asparaginase, N-terminal domain"/>
    <property type="match status" value="1"/>
</dbReference>
<keyword evidence="3" id="KW-0378">Hydrolase</keyword>
<evidence type="ECO:0000256" key="5">
    <source>
        <dbReference type="PIRSR" id="PIRSR001220-1"/>
    </source>
</evidence>
<dbReference type="FunFam" id="3.40.50.1170:FF:000001">
    <property type="entry name" value="L-asparaginase 2"/>
    <property type="match status" value="1"/>
</dbReference>
<dbReference type="Gene3D" id="3.40.50.40">
    <property type="match status" value="1"/>
</dbReference>
<evidence type="ECO:0000256" key="4">
    <source>
        <dbReference type="ARBA" id="ARBA00049366"/>
    </source>
</evidence>
<evidence type="ECO:0000259" key="10">
    <source>
        <dbReference type="Pfam" id="PF17763"/>
    </source>
</evidence>
<dbReference type="InterPro" id="IPR027475">
    <property type="entry name" value="Asparaginase/glutaminase_AS2"/>
</dbReference>
<feature type="binding site" evidence="6">
    <location>
        <position position="55"/>
    </location>
    <ligand>
        <name>substrate</name>
    </ligand>
</feature>
<organism evidence="11 12">
    <name type="scientific">Candidatus Onthenecus intestinigallinarum</name>
    <dbReference type="NCBI Taxonomy" id="2840875"/>
    <lineage>
        <taxon>Bacteria</taxon>
        <taxon>Bacillati</taxon>
        <taxon>Bacillota</taxon>
        <taxon>Clostridia</taxon>
        <taxon>Eubacteriales</taxon>
        <taxon>Candidatus Onthenecus</taxon>
    </lineage>
</organism>
<dbReference type="PIRSF" id="PIRSF001220">
    <property type="entry name" value="L-ASNase_gatD"/>
    <property type="match status" value="1"/>
</dbReference>
<dbReference type="InterPro" id="IPR041725">
    <property type="entry name" value="L-asparaginase_I"/>
</dbReference>
<dbReference type="InterPro" id="IPR027473">
    <property type="entry name" value="L-asparaginase_C"/>
</dbReference>
<evidence type="ECO:0000256" key="2">
    <source>
        <dbReference type="ARBA" id="ARBA00012920"/>
    </source>
</evidence>
<feature type="domain" description="Asparaginase/glutaminase C-terminal" evidence="10">
    <location>
        <begin position="205"/>
        <end position="319"/>
    </location>
</feature>
<dbReference type="EMBL" id="DVFJ01000014">
    <property type="protein sequence ID" value="HIQ71575.1"/>
    <property type="molecule type" value="Genomic_DNA"/>
</dbReference>
<comment type="catalytic activity">
    <reaction evidence="4">
        <text>L-asparagine + H2O = L-aspartate + NH4(+)</text>
        <dbReference type="Rhea" id="RHEA:21016"/>
        <dbReference type="ChEBI" id="CHEBI:15377"/>
        <dbReference type="ChEBI" id="CHEBI:28938"/>
        <dbReference type="ChEBI" id="CHEBI:29991"/>
        <dbReference type="ChEBI" id="CHEBI:58048"/>
        <dbReference type="EC" id="3.5.1.1"/>
    </reaction>
</comment>
<dbReference type="PROSITE" id="PS00917">
    <property type="entry name" value="ASN_GLN_ASE_2"/>
    <property type="match status" value="1"/>
</dbReference>
<accession>A0A9D0Z9Y1</accession>
<evidence type="ECO:0000256" key="7">
    <source>
        <dbReference type="PROSITE-ProRule" id="PRU10099"/>
    </source>
</evidence>
<dbReference type="Pfam" id="PF00710">
    <property type="entry name" value="Asparaginase"/>
    <property type="match status" value="1"/>
</dbReference>
<dbReference type="CDD" id="cd08963">
    <property type="entry name" value="L-asparaginase_I"/>
    <property type="match status" value="1"/>
</dbReference>
<protein>
    <recommendedName>
        <fullName evidence="2">asparaginase</fullName>
        <ecNumber evidence="2">3.5.1.1</ecNumber>
    </recommendedName>
</protein>
<reference evidence="11" key="2">
    <citation type="journal article" date="2021" name="PeerJ">
        <title>Extensive microbial diversity within the chicken gut microbiome revealed by metagenomics and culture.</title>
        <authorList>
            <person name="Gilroy R."/>
            <person name="Ravi A."/>
            <person name="Getino M."/>
            <person name="Pursley I."/>
            <person name="Horton D.L."/>
            <person name="Alikhan N.F."/>
            <person name="Baker D."/>
            <person name="Gharbi K."/>
            <person name="Hall N."/>
            <person name="Watson M."/>
            <person name="Adriaenssens E.M."/>
            <person name="Foster-Nyarko E."/>
            <person name="Jarju S."/>
            <person name="Secka A."/>
            <person name="Antonio M."/>
            <person name="Oren A."/>
            <person name="Chaudhuri R.R."/>
            <person name="La Ragione R."/>
            <person name="Hildebrand F."/>
            <person name="Pallen M.J."/>
        </authorList>
    </citation>
    <scope>NUCLEOTIDE SEQUENCE</scope>
    <source>
        <strain evidence="11">ChiSxjej2B14-6234</strain>
    </source>
</reference>
<dbReference type="AlphaFoldDB" id="A0A9D0Z9Y1"/>
<dbReference type="GO" id="GO:0004067">
    <property type="term" value="F:asparaginase activity"/>
    <property type="evidence" value="ECO:0007669"/>
    <property type="project" value="UniProtKB-UniRule"/>
</dbReference>
<dbReference type="InterPro" id="IPR040919">
    <property type="entry name" value="Asparaginase_C"/>
</dbReference>
<evidence type="ECO:0000313" key="12">
    <source>
        <dbReference type="Proteomes" id="UP000886887"/>
    </source>
</evidence>
<dbReference type="SMART" id="SM00870">
    <property type="entry name" value="Asparaginase"/>
    <property type="match status" value="1"/>
</dbReference>
<dbReference type="PROSITE" id="PS51732">
    <property type="entry name" value="ASN_GLN_ASE_3"/>
    <property type="match status" value="1"/>
</dbReference>
<feature type="domain" description="L-asparaginase N-terminal" evidence="9">
    <location>
        <begin position="4"/>
        <end position="186"/>
    </location>
</feature>
<dbReference type="PIRSF" id="PIRSF500176">
    <property type="entry name" value="L_ASNase"/>
    <property type="match status" value="1"/>
</dbReference>
<feature type="active site" description="O-isoaspartyl threonine intermediate" evidence="5">
    <location>
        <position position="13"/>
    </location>
</feature>
<dbReference type="InterPro" id="IPR036152">
    <property type="entry name" value="Asp/glu_Ase-like_sf"/>
</dbReference>
<dbReference type="EC" id="3.5.1.1" evidence="2"/>
<dbReference type="PROSITE" id="PS00144">
    <property type="entry name" value="ASN_GLN_ASE_1"/>
    <property type="match status" value="1"/>
</dbReference>
<gene>
    <name evidence="11" type="ORF">IAB73_05125</name>
</gene>
<dbReference type="NCBIfam" id="TIGR00519">
    <property type="entry name" value="asnASE_I"/>
    <property type="match status" value="1"/>
</dbReference>
<dbReference type="InterPro" id="IPR006033">
    <property type="entry name" value="AsnA_fam"/>
</dbReference>
<sequence>MKKRIRLLATGGTIASGEGAQGLRPSLSAREVLAYLPGLDALCDAEAEDILFLDSSNIQPEEWRVIARACAAALEDCDGVVVTHGTDTMAYTAAILSFMLQGLQKPVILTGSQLPITHLMSDGRTNLANAFAAACAGHPGVYVVFNNRIIAGTRAFKVRSMGFDAFRSVNAPYAGEVDARGVRMEHPLPVQPGPLRLLDRVEPAVCLIKLIPGTNPALFDALIPLGYRGVVVEAFGVGGFHYLRRNLLPRLEALHRAGVVVLVTSQCLYDATDLPRYETGARLSPGAAVAAGDMTTEAAVTKLMWALGQTADPREVERILLTPLCGEIRGAAPGTPGRGGSASPAPRH</sequence>
<feature type="active site" evidence="7">
    <location>
        <position position="13"/>
    </location>
</feature>
<evidence type="ECO:0000259" key="9">
    <source>
        <dbReference type="Pfam" id="PF00710"/>
    </source>
</evidence>
<dbReference type="InterPro" id="IPR027474">
    <property type="entry name" value="L-asparaginase_N"/>
</dbReference>
<evidence type="ECO:0000256" key="3">
    <source>
        <dbReference type="ARBA" id="ARBA00022801"/>
    </source>
</evidence>
<dbReference type="GO" id="GO:0006520">
    <property type="term" value="P:amino acid metabolic process"/>
    <property type="evidence" value="ECO:0007669"/>
    <property type="project" value="InterPro"/>
</dbReference>